<dbReference type="PANTHER" id="PTHR11103:SF18">
    <property type="entry name" value="SLR1189 PROTEIN"/>
    <property type="match status" value="1"/>
</dbReference>
<gene>
    <name evidence="6" type="ORF">ACFQ00_10660</name>
</gene>
<dbReference type="Pfam" id="PF02574">
    <property type="entry name" value="S-methyl_trans"/>
    <property type="match status" value="1"/>
</dbReference>
<dbReference type="PANTHER" id="PTHR11103">
    <property type="entry name" value="SLR1189 PROTEIN"/>
    <property type="match status" value="1"/>
</dbReference>
<comment type="caution">
    <text evidence="3">Lacks conserved residue(s) required for the propagation of feature annotation.</text>
</comment>
<keyword evidence="1" id="KW-0489">Methyltransferase</keyword>
<evidence type="ECO:0000256" key="4">
    <source>
        <dbReference type="SAM" id="MobiDB-lite"/>
    </source>
</evidence>
<keyword evidence="2" id="KW-0808">Transferase</keyword>
<feature type="compositionally biased region" description="Acidic residues" evidence="4">
    <location>
        <begin position="264"/>
        <end position="273"/>
    </location>
</feature>
<evidence type="ECO:0000256" key="2">
    <source>
        <dbReference type="ARBA" id="ARBA00022679"/>
    </source>
</evidence>
<evidence type="ECO:0000256" key="3">
    <source>
        <dbReference type="PROSITE-ProRule" id="PRU00333"/>
    </source>
</evidence>
<dbReference type="EMBL" id="JBHTIK010000005">
    <property type="protein sequence ID" value="MFD0848784.1"/>
    <property type="molecule type" value="Genomic_DNA"/>
</dbReference>
<dbReference type="Proteomes" id="UP001597124">
    <property type="component" value="Unassembled WGS sequence"/>
</dbReference>
<reference evidence="7" key="1">
    <citation type="journal article" date="2019" name="Int. J. Syst. Evol. Microbiol.">
        <title>The Global Catalogue of Microorganisms (GCM) 10K type strain sequencing project: providing services to taxonomists for standard genome sequencing and annotation.</title>
        <authorList>
            <consortium name="The Broad Institute Genomics Platform"/>
            <consortium name="The Broad Institute Genome Sequencing Center for Infectious Disease"/>
            <person name="Wu L."/>
            <person name="Ma J."/>
        </authorList>
    </citation>
    <scope>NUCLEOTIDE SEQUENCE [LARGE SCALE GENOMIC DNA]</scope>
    <source>
        <strain evidence="7">CCUG 52537</strain>
    </source>
</reference>
<keyword evidence="7" id="KW-1185">Reference proteome</keyword>
<sequence length="314" mass="33219">MQKTYAALPQLAGGLFLTDGGLETTLIFHDGIDLPHFAAFDLMRTQNGRRTLRDYYVRYLEIARANGTGFILESPTWRASPDWGALLGYSEAALAESNRDSIALLHELKADYASDHMPIVVSGCIGPRGDGYVADTVMSADAARGYHSFQANIFAAAGADMVTAITMTNTPEAIGIARAAEAAGLPAALSFTLETDGRLPTGEPLADAISAVDDATGGLPAYYMINCAHPDHFAEMLNTGGDWTRRVRGLRTNASRMSHAELNEAPDLDDGNPEELGAQNAALMRALPALSVLGGGCGTDHRHVGAMCAHTLAA</sequence>
<dbReference type="SUPFAM" id="SSF82282">
    <property type="entry name" value="Homocysteine S-methyltransferase"/>
    <property type="match status" value="1"/>
</dbReference>
<dbReference type="RefSeq" id="WP_381490153.1">
    <property type="nucleotide sequence ID" value="NZ_JBHTIK010000005.1"/>
</dbReference>
<feature type="region of interest" description="Disordered" evidence="4">
    <location>
        <begin position="254"/>
        <end position="275"/>
    </location>
</feature>
<dbReference type="PROSITE" id="PS50970">
    <property type="entry name" value="HCY"/>
    <property type="match status" value="1"/>
</dbReference>
<comment type="caution">
    <text evidence="6">The sequence shown here is derived from an EMBL/GenBank/DDBJ whole genome shotgun (WGS) entry which is preliminary data.</text>
</comment>
<protein>
    <submittedName>
        <fullName evidence="6">Homocysteine S-methyltransferase family protein</fullName>
    </submittedName>
</protein>
<accession>A0ABW3C4J2</accession>
<evidence type="ECO:0000313" key="7">
    <source>
        <dbReference type="Proteomes" id="UP001597124"/>
    </source>
</evidence>
<evidence type="ECO:0000259" key="5">
    <source>
        <dbReference type="PROSITE" id="PS50970"/>
    </source>
</evidence>
<dbReference type="Gene3D" id="3.20.20.330">
    <property type="entry name" value="Homocysteine-binding-like domain"/>
    <property type="match status" value="1"/>
</dbReference>
<name>A0ABW3C4J2_SPHXN</name>
<dbReference type="InterPro" id="IPR003726">
    <property type="entry name" value="HCY_dom"/>
</dbReference>
<proteinExistence type="predicted"/>
<evidence type="ECO:0000256" key="1">
    <source>
        <dbReference type="ARBA" id="ARBA00022603"/>
    </source>
</evidence>
<feature type="domain" description="Hcy-binding" evidence="5">
    <location>
        <begin position="4"/>
        <end position="311"/>
    </location>
</feature>
<organism evidence="6 7">
    <name type="scientific">Sphingosinicella xenopeptidilytica</name>
    <dbReference type="NCBI Taxonomy" id="364098"/>
    <lineage>
        <taxon>Bacteria</taxon>
        <taxon>Pseudomonadati</taxon>
        <taxon>Pseudomonadota</taxon>
        <taxon>Alphaproteobacteria</taxon>
        <taxon>Sphingomonadales</taxon>
        <taxon>Sphingosinicellaceae</taxon>
        <taxon>Sphingosinicella</taxon>
    </lineage>
</organism>
<evidence type="ECO:0000313" key="6">
    <source>
        <dbReference type="EMBL" id="MFD0848784.1"/>
    </source>
</evidence>
<dbReference type="InterPro" id="IPR036589">
    <property type="entry name" value="HCY_dom_sf"/>
</dbReference>